<keyword evidence="3" id="KW-1185">Reference proteome</keyword>
<gene>
    <name evidence="2" type="ORF">JOF57_006258</name>
</gene>
<reference evidence="2 3" key="1">
    <citation type="submission" date="2021-03" db="EMBL/GenBank/DDBJ databases">
        <title>Sequencing the genomes of 1000 actinobacteria strains.</title>
        <authorList>
            <person name="Klenk H.-P."/>
        </authorList>
    </citation>
    <scope>NUCLEOTIDE SEQUENCE [LARGE SCALE GENOMIC DNA]</scope>
    <source>
        <strain evidence="2 3">DSM 46713</strain>
    </source>
</reference>
<dbReference type="EMBL" id="JAGIOP010000003">
    <property type="protein sequence ID" value="MBP2456282.1"/>
    <property type="molecule type" value="Genomic_DNA"/>
</dbReference>
<dbReference type="RefSeq" id="WP_209923920.1">
    <property type="nucleotide sequence ID" value="NZ_JAGIOP010000003.1"/>
</dbReference>
<dbReference type="InterPro" id="IPR023346">
    <property type="entry name" value="Lysozyme-like_dom_sf"/>
</dbReference>
<feature type="region of interest" description="Disordered" evidence="1">
    <location>
        <begin position="214"/>
        <end position="233"/>
    </location>
</feature>
<evidence type="ECO:0000256" key="1">
    <source>
        <dbReference type="SAM" id="MobiDB-lite"/>
    </source>
</evidence>
<accession>A0ABS5A3J2</accession>
<dbReference type="SUPFAM" id="SSF53955">
    <property type="entry name" value="Lysozyme-like"/>
    <property type="match status" value="1"/>
</dbReference>
<feature type="compositionally biased region" description="Polar residues" evidence="1">
    <location>
        <begin position="214"/>
        <end position="225"/>
    </location>
</feature>
<comment type="caution">
    <text evidence="2">The sequence shown here is derived from an EMBL/GenBank/DDBJ whole genome shotgun (WGS) entry which is preliminary data.</text>
</comment>
<protein>
    <recommendedName>
        <fullName evidence="4">Transglycosylase</fullName>
    </recommendedName>
</protein>
<sequence>MSLDALVAEAGQVLGDARGLYGPAAVSGGWSSTAGLGVGRDGLAQAGDVLKGWGGASSSTQHAQSGGRVAALDNVIGADRGTASGFDGAARNSQSGRSGMDGVVDDTRRGVTAIAPSTDTPAGKTQMVEHLRSQLDRAKDLLRVSEQRNALLANAIRNSSGGYGMPARGMGGGGMPGMGMPTGLPMMSGGGGGGGLSSLGGSGLIPNLSAFTRPNRSGQKSSPLTLHTPVPSGPGADAFRGAIRRALDIKGITDPRARAFWENGMMVVADRESDFNNRAVNNWDSNARAGDATVGTLQFKGTTFDAYHEPGTAHDRHDNVAQSAAFVNYAMGRYHVSADGHDLAAKIQQADPTRPPKGY</sequence>
<evidence type="ECO:0000313" key="3">
    <source>
        <dbReference type="Proteomes" id="UP000694460"/>
    </source>
</evidence>
<evidence type="ECO:0008006" key="4">
    <source>
        <dbReference type="Google" id="ProtNLM"/>
    </source>
</evidence>
<feature type="region of interest" description="Disordered" evidence="1">
    <location>
        <begin position="83"/>
        <end position="104"/>
    </location>
</feature>
<evidence type="ECO:0000313" key="2">
    <source>
        <dbReference type="EMBL" id="MBP2456282.1"/>
    </source>
</evidence>
<organism evidence="2 3">
    <name type="scientific">Mycolicibacterium lutetiense</name>
    <dbReference type="NCBI Taxonomy" id="1641992"/>
    <lineage>
        <taxon>Bacteria</taxon>
        <taxon>Bacillati</taxon>
        <taxon>Actinomycetota</taxon>
        <taxon>Actinomycetes</taxon>
        <taxon>Mycobacteriales</taxon>
        <taxon>Mycobacteriaceae</taxon>
        <taxon>Mycolicibacterium</taxon>
    </lineage>
</organism>
<proteinExistence type="predicted"/>
<name>A0ABS5A3J2_9MYCO</name>
<dbReference type="Proteomes" id="UP000694460">
    <property type="component" value="Unassembled WGS sequence"/>
</dbReference>